<feature type="transmembrane region" description="Helical" evidence="5">
    <location>
        <begin position="64"/>
        <end position="84"/>
    </location>
</feature>
<dbReference type="AlphaFoldDB" id="A0A5D4FYZ8"/>
<sequence>MSTHRPKDIPLGEDLGEILDKEEAKSRPARARLRALIRRRPGIAAAARSIRDIAPKQRLTRVQVSIIFAFQCALAAALAYFIAIEVFGHHNPFFAPMAGIITLGVNGGKRLRRAFELVLGVSLGVGIGDLVIREIGAGYWQIAVVVFTGIVIASFVDRSPMVAMQAANTGVLIATLLPPGSGGSTDRMVDALIGGVIGMLVMAIVPRSPLRAARRDLSSLISKSALVLDEVAAAMELGDGDALAEALETARGTQSTVNSLMAESKGGDEIVTISPLYWSARRHSRSMQRALLPVDNLVRNIRVLARRAEIMVEDGEPVSEELVEVVRDLSDALGHLGALYTMGGTRGSRQELVEIPEVIRALQKLASEAKPEIIPNQGLSGLVIVAQVRSAIVDALMVCGYSRPSAMASLAPTVKNPWHPPEVWGEDPDFDED</sequence>
<comment type="subcellular location">
    <subcellularLocation>
        <location evidence="1">Membrane</location>
        <topology evidence="1">Multi-pass membrane protein</topology>
    </subcellularLocation>
</comment>
<evidence type="ECO:0000256" key="5">
    <source>
        <dbReference type="SAM" id="Phobius"/>
    </source>
</evidence>
<evidence type="ECO:0000256" key="1">
    <source>
        <dbReference type="ARBA" id="ARBA00004141"/>
    </source>
</evidence>
<proteinExistence type="predicted"/>
<feature type="domain" description="Integral membrane bound transporter" evidence="6">
    <location>
        <begin position="79"/>
        <end position="201"/>
    </location>
</feature>
<feature type="transmembrane region" description="Helical" evidence="5">
    <location>
        <begin position="114"/>
        <end position="132"/>
    </location>
</feature>
<evidence type="ECO:0000313" key="8">
    <source>
        <dbReference type="Proteomes" id="UP000324726"/>
    </source>
</evidence>
<comment type="caution">
    <text evidence="7">The sequence shown here is derived from an EMBL/GenBank/DDBJ whole genome shotgun (WGS) entry which is preliminary data.</text>
</comment>
<gene>
    <name evidence="7" type="ORF">FYJ87_00335</name>
</gene>
<feature type="transmembrane region" description="Helical" evidence="5">
    <location>
        <begin position="187"/>
        <end position="205"/>
    </location>
</feature>
<name>A0A5D4FYZ8_9CORY</name>
<feature type="transmembrane region" description="Helical" evidence="5">
    <location>
        <begin position="138"/>
        <end position="156"/>
    </location>
</feature>
<feature type="transmembrane region" description="Helical" evidence="5">
    <location>
        <begin position="90"/>
        <end position="107"/>
    </location>
</feature>
<dbReference type="RefSeq" id="WP_148811293.1">
    <property type="nucleotide sequence ID" value="NZ_VSZI01000001.1"/>
</dbReference>
<dbReference type="GO" id="GO:0016020">
    <property type="term" value="C:membrane"/>
    <property type="evidence" value="ECO:0007669"/>
    <property type="project" value="UniProtKB-SubCell"/>
</dbReference>
<reference evidence="7 8" key="1">
    <citation type="submission" date="2019-08" db="EMBL/GenBank/DDBJ databases">
        <title>Draft genome of C. urealyticum strain VH4248.</title>
        <authorList>
            <person name="Navas J."/>
        </authorList>
    </citation>
    <scope>NUCLEOTIDE SEQUENCE [LARGE SCALE GENOMIC DNA]</scope>
    <source>
        <strain evidence="7 8">VH4248</strain>
    </source>
</reference>
<organism evidence="7 8">
    <name type="scientific">Corynebacterium urealyticum</name>
    <dbReference type="NCBI Taxonomy" id="43771"/>
    <lineage>
        <taxon>Bacteria</taxon>
        <taxon>Bacillati</taxon>
        <taxon>Actinomycetota</taxon>
        <taxon>Actinomycetes</taxon>
        <taxon>Mycobacteriales</taxon>
        <taxon>Corynebacteriaceae</taxon>
        <taxon>Corynebacterium</taxon>
    </lineage>
</organism>
<accession>A0A5D4FYZ8</accession>
<dbReference type="EMBL" id="VSZI01000001">
    <property type="protein sequence ID" value="TYR19520.1"/>
    <property type="molecule type" value="Genomic_DNA"/>
</dbReference>
<dbReference type="InterPro" id="IPR049453">
    <property type="entry name" value="Memb_transporter_dom"/>
</dbReference>
<evidence type="ECO:0000256" key="4">
    <source>
        <dbReference type="ARBA" id="ARBA00023136"/>
    </source>
</evidence>
<dbReference type="Pfam" id="PF13515">
    <property type="entry name" value="FUSC_2"/>
    <property type="match status" value="1"/>
</dbReference>
<dbReference type="Proteomes" id="UP000324726">
    <property type="component" value="Unassembled WGS sequence"/>
</dbReference>
<keyword evidence="3 5" id="KW-1133">Transmembrane helix</keyword>
<evidence type="ECO:0000313" key="7">
    <source>
        <dbReference type="EMBL" id="TYR19520.1"/>
    </source>
</evidence>
<keyword evidence="2 5" id="KW-0812">Transmembrane</keyword>
<protein>
    <submittedName>
        <fullName evidence="7">Aromatic acid exporter family protein</fullName>
    </submittedName>
</protein>
<evidence type="ECO:0000256" key="3">
    <source>
        <dbReference type="ARBA" id="ARBA00022989"/>
    </source>
</evidence>
<keyword evidence="4 5" id="KW-0472">Membrane</keyword>
<evidence type="ECO:0000259" key="6">
    <source>
        <dbReference type="Pfam" id="PF13515"/>
    </source>
</evidence>
<evidence type="ECO:0000256" key="2">
    <source>
        <dbReference type="ARBA" id="ARBA00022692"/>
    </source>
</evidence>